<keyword evidence="1" id="KW-0031">Aminopeptidase</keyword>
<dbReference type="AlphaFoldDB" id="A0A4Q2UQ73"/>
<dbReference type="RefSeq" id="WP_129600911.1">
    <property type="nucleotide sequence ID" value="NZ_SBLB01000001.1"/>
</dbReference>
<name>A0A4Q2UQ73_9BACT</name>
<dbReference type="InterPro" id="IPR014553">
    <property type="entry name" value="Aminopept"/>
</dbReference>
<keyword evidence="2" id="KW-1185">Reference proteome</keyword>
<gene>
    <name evidence="1" type="ORF">EQG79_07160</name>
</gene>
<accession>A0A4Q2UQ73</accession>
<dbReference type="EMBL" id="SBLB01000001">
    <property type="protein sequence ID" value="RYC71897.1"/>
    <property type="molecule type" value="Genomic_DNA"/>
</dbReference>
<evidence type="ECO:0000313" key="2">
    <source>
        <dbReference type="Proteomes" id="UP000290407"/>
    </source>
</evidence>
<comment type="caution">
    <text evidence="1">The sequence shown here is derived from an EMBL/GenBank/DDBJ whole genome shotgun (WGS) entry which is preliminary data.</text>
</comment>
<dbReference type="GO" id="GO:0004177">
    <property type="term" value="F:aminopeptidase activity"/>
    <property type="evidence" value="ECO:0007669"/>
    <property type="project" value="UniProtKB-KW"/>
</dbReference>
<keyword evidence="1" id="KW-0645">Protease</keyword>
<proteinExistence type="predicted"/>
<protein>
    <submittedName>
        <fullName evidence="1">Aminopeptidase</fullName>
    </submittedName>
</protein>
<sequence>MRKKIALIVVGVLAVLLVWQWEYVSYGYRQARGQLRIMLNTQPVAEVLANPAYPDSLKQKIELIREIKRFAIDSLRLDPSGSYESFYDLKGQPLMWMLIGSEKYRLVPVEYHIPILGTFSYKGFFDRDRLTEADTALRKQGYDTRISEVAAYSTLGFFKEPILSNMLSRTEGSLAELIIHELTHGTLFVKDNLEYNENLADFVGEYGAQRFLARKYGVNSTIYKDYLASKVYYERYDDHVLRGTQALDSLYGTFKPQTAETVKDSLKWKMIRQIVSSADTLTDERSLSGVRSVKKRQLSKLNLPNNAYFIGYLTYRKQQNRFRQEFESQFNSDFGRYLTYLKQTYPSL</sequence>
<dbReference type="Pfam" id="PF10023">
    <property type="entry name" value="Aminopep"/>
    <property type="match status" value="1"/>
</dbReference>
<organism evidence="1 2">
    <name type="scientific">Spirosoma sordidisoli</name>
    <dbReference type="NCBI Taxonomy" id="2502893"/>
    <lineage>
        <taxon>Bacteria</taxon>
        <taxon>Pseudomonadati</taxon>
        <taxon>Bacteroidota</taxon>
        <taxon>Cytophagia</taxon>
        <taxon>Cytophagales</taxon>
        <taxon>Cytophagaceae</taxon>
        <taxon>Spirosoma</taxon>
    </lineage>
</organism>
<dbReference type="Proteomes" id="UP000290407">
    <property type="component" value="Unassembled WGS sequence"/>
</dbReference>
<keyword evidence="1" id="KW-0378">Hydrolase</keyword>
<evidence type="ECO:0000313" key="1">
    <source>
        <dbReference type="EMBL" id="RYC71897.1"/>
    </source>
</evidence>
<reference evidence="1 2" key="1">
    <citation type="submission" date="2019-01" db="EMBL/GenBank/DDBJ databases">
        <title>Spirosoma flava sp. nov., a propanil-degrading bacterium isolated from herbicide-contaminated soil.</title>
        <authorList>
            <person name="Zhang L."/>
            <person name="Jiang J.-D."/>
        </authorList>
    </citation>
    <scope>NUCLEOTIDE SEQUENCE [LARGE SCALE GENOMIC DNA]</scope>
    <source>
        <strain evidence="1 2">TY50</strain>
    </source>
</reference>